<dbReference type="Proteomes" id="UP001589838">
    <property type="component" value="Unassembled WGS sequence"/>
</dbReference>
<accession>A0ABV6KGE1</accession>
<dbReference type="InterPro" id="IPR011234">
    <property type="entry name" value="Fumarylacetoacetase-like_C"/>
</dbReference>
<dbReference type="Gene3D" id="3.90.850.10">
    <property type="entry name" value="Fumarylacetoacetase-like, C-terminal domain"/>
    <property type="match status" value="1"/>
</dbReference>
<protein>
    <submittedName>
        <fullName evidence="4">Fumarylacetoacetate hydrolase family protein</fullName>
    </submittedName>
</protein>
<feature type="domain" description="Fumarylacetoacetase-like C-terminal" evidence="3">
    <location>
        <begin position="3"/>
        <end position="189"/>
    </location>
</feature>
<organism evidence="4 5">
    <name type="scientific">Halalkalibacter kiskunsagensis</name>
    <dbReference type="NCBI Taxonomy" id="1548599"/>
    <lineage>
        <taxon>Bacteria</taxon>
        <taxon>Bacillati</taxon>
        <taxon>Bacillota</taxon>
        <taxon>Bacilli</taxon>
        <taxon>Bacillales</taxon>
        <taxon>Bacillaceae</taxon>
        <taxon>Halalkalibacter</taxon>
    </lineage>
</organism>
<name>A0ABV6KGE1_9BACI</name>
<gene>
    <name evidence="4" type="ORF">ACFFHM_18265</name>
</gene>
<evidence type="ECO:0000256" key="2">
    <source>
        <dbReference type="ARBA" id="ARBA00022723"/>
    </source>
</evidence>
<dbReference type="SUPFAM" id="SSF56529">
    <property type="entry name" value="FAH"/>
    <property type="match status" value="1"/>
</dbReference>
<keyword evidence="4" id="KW-0378">Hydrolase</keyword>
<proteinExistence type="inferred from homology"/>
<dbReference type="Pfam" id="PF01557">
    <property type="entry name" value="FAA_hydrolase"/>
    <property type="match status" value="1"/>
</dbReference>
<dbReference type="InterPro" id="IPR036663">
    <property type="entry name" value="Fumarylacetoacetase_C_sf"/>
</dbReference>
<sequence length="202" mass="22812">MNIFCIGRNYAKHARELGNEVPDQPILFSKPSHSLVITKGEEIFLPKNQGEIHHEIEIVLKIDKDVNEGDQVRDIVSEMALGIDLTLRDVQTELKEKGHPWLRAKGFKNSAIITPFWPFEGEEACKQTDFSFVINNEIIQKGNIQEMMFNFQAIIDECAKCFGLAKGDLIYTGTPDGVGPLQSGDQCKLYWGKEEKGAFIVR</sequence>
<dbReference type="EMBL" id="JBHLUX010000074">
    <property type="protein sequence ID" value="MFC0472373.1"/>
    <property type="molecule type" value="Genomic_DNA"/>
</dbReference>
<evidence type="ECO:0000313" key="5">
    <source>
        <dbReference type="Proteomes" id="UP001589838"/>
    </source>
</evidence>
<keyword evidence="2" id="KW-0479">Metal-binding</keyword>
<comment type="caution">
    <text evidence="4">The sequence shown here is derived from an EMBL/GenBank/DDBJ whole genome shotgun (WGS) entry which is preliminary data.</text>
</comment>
<dbReference type="GO" id="GO:0016787">
    <property type="term" value="F:hydrolase activity"/>
    <property type="evidence" value="ECO:0007669"/>
    <property type="project" value="UniProtKB-KW"/>
</dbReference>
<evidence type="ECO:0000259" key="3">
    <source>
        <dbReference type="Pfam" id="PF01557"/>
    </source>
</evidence>
<reference evidence="4 5" key="1">
    <citation type="submission" date="2024-09" db="EMBL/GenBank/DDBJ databases">
        <authorList>
            <person name="Sun Q."/>
            <person name="Mori K."/>
        </authorList>
    </citation>
    <scope>NUCLEOTIDE SEQUENCE [LARGE SCALE GENOMIC DNA]</scope>
    <source>
        <strain evidence="4 5">NCAIM B.02610</strain>
    </source>
</reference>
<dbReference type="PANTHER" id="PTHR11820:SF7">
    <property type="entry name" value="ACYLPYRUVASE FAHD1, MITOCHONDRIAL"/>
    <property type="match status" value="1"/>
</dbReference>
<evidence type="ECO:0000313" key="4">
    <source>
        <dbReference type="EMBL" id="MFC0472373.1"/>
    </source>
</evidence>
<dbReference type="RefSeq" id="WP_390184010.1">
    <property type="nucleotide sequence ID" value="NZ_JAXBLX010000066.1"/>
</dbReference>
<dbReference type="PANTHER" id="PTHR11820">
    <property type="entry name" value="ACYLPYRUVASE"/>
    <property type="match status" value="1"/>
</dbReference>
<keyword evidence="5" id="KW-1185">Reference proteome</keyword>
<evidence type="ECO:0000256" key="1">
    <source>
        <dbReference type="ARBA" id="ARBA00010211"/>
    </source>
</evidence>
<comment type="similarity">
    <text evidence="1">Belongs to the FAH family.</text>
</comment>